<evidence type="ECO:0008006" key="3">
    <source>
        <dbReference type="Google" id="ProtNLM"/>
    </source>
</evidence>
<dbReference type="EMBL" id="QNBE01000076">
    <property type="protein sequence ID" value="RKX69586.1"/>
    <property type="molecule type" value="Genomic_DNA"/>
</dbReference>
<comment type="caution">
    <text evidence="1">The sequence shown here is derived from an EMBL/GenBank/DDBJ whole genome shotgun (WGS) entry which is preliminary data.</text>
</comment>
<dbReference type="InterPro" id="IPR025255">
    <property type="entry name" value="DUF4202"/>
</dbReference>
<dbReference type="Pfam" id="PF13875">
    <property type="entry name" value="DUF4202"/>
    <property type="match status" value="1"/>
</dbReference>
<protein>
    <recommendedName>
        <fullName evidence="3">DUF4202 family protein</fullName>
    </recommendedName>
</protein>
<dbReference type="AlphaFoldDB" id="A0A660SHF7"/>
<dbReference type="Proteomes" id="UP000268469">
    <property type="component" value="Unassembled WGS sequence"/>
</dbReference>
<dbReference type="Gene3D" id="1.10.3210.10">
    <property type="entry name" value="Hypothetical protein af1432"/>
    <property type="match status" value="1"/>
</dbReference>
<proteinExistence type="predicted"/>
<name>A0A660SHF7_UNCW3</name>
<reference evidence="1 2" key="1">
    <citation type="submission" date="2018-06" db="EMBL/GenBank/DDBJ databases">
        <title>Extensive metabolic versatility and redundancy in microbially diverse, dynamic hydrothermal sediments.</title>
        <authorList>
            <person name="Dombrowski N."/>
            <person name="Teske A."/>
            <person name="Baker B.J."/>
        </authorList>
    </citation>
    <scope>NUCLEOTIDE SEQUENCE [LARGE SCALE GENOMIC DNA]</scope>
    <source>
        <strain evidence="1">B36_G15</strain>
    </source>
</reference>
<gene>
    <name evidence="1" type="ORF">DRP53_07735</name>
</gene>
<accession>A0A660SHF7</accession>
<sequence>MDRFKRIQARIEEVISKSKVPEDLPHAHNTLKWLCYLKPDPDLAMKVAAFGHDIERAIEERKVHRSDFTNFDQFKKAHAENSALIIGEILSEIGVSTDLIERVVELVRRHEFGGDGDSDLLMYADSISFFDVNVNYYLKRHSWEDTRRRALWSYQKLPEPLRDLVERLDHRVRILVKS</sequence>
<dbReference type="SUPFAM" id="SSF109604">
    <property type="entry name" value="HD-domain/PDEase-like"/>
    <property type="match status" value="1"/>
</dbReference>
<organism evidence="1 2">
    <name type="scientific">candidate division WOR-3 bacterium</name>
    <dbReference type="NCBI Taxonomy" id="2052148"/>
    <lineage>
        <taxon>Bacteria</taxon>
        <taxon>Bacteria division WOR-3</taxon>
    </lineage>
</organism>
<evidence type="ECO:0000313" key="2">
    <source>
        <dbReference type="Proteomes" id="UP000268469"/>
    </source>
</evidence>
<evidence type="ECO:0000313" key="1">
    <source>
        <dbReference type="EMBL" id="RKX69586.1"/>
    </source>
</evidence>